<evidence type="ECO:0000259" key="3">
    <source>
        <dbReference type="Pfam" id="PF13559"/>
    </source>
</evidence>
<feature type="transmembrane region" description="Helical" evidence="2">
    <location>
        <begin position="20"/>
        <end position="42"/>
    </location>
</feature>
<proteinExistence type="predicted"/>
<comment type="caution">
    <text evidence="4">The sequence shown here is derived from an EMBL/GenBank/DDBJ whole genome shotgun (WGS) entry which is preliminary data.</text>
</comment>
<dbReference type="Proteomes" id="UP000659904">
    <property type="component" value="Unassembled WGS sequence"/>
</dbReference>
<keyword evidence="5" id="KW-1185">Reference proteome</keyword>
<dbReference type="AlphaFoldDB" id="A0A8J3KD06"/>
<evidence type="ECO:0000256" key="2">
    <source>
        <dbReference type="SAM" id="Phobius"/>
    </source>
</evidence>
<evidence type="ECO:0000256" key="1">
    <source>
        <dbReference type="SAM" id="MobiDB-lite"/>
    </source>
</evidence>
<sequence length="189" mass="21046">MRWWNETVAVFDDVIPFGLAAFLLLLLAALAGVLWFTYPAWLPTRWRVRRRRRSADEPTYDVEAADDRPAADEDDPAAEELPALAPEVYLSQADRYAAEGRWAEAVRERLRAMVRELVDRGVVEHVPGWTVTELARAAGGARPELGPAVQGATGIFSGIWYAQRPATAGDDERMRGHLATVHELVRGGR</sequence>
<dbReference type="Pfam" id="PF13559">
    <property type="entry name" value="DUF4129"/>
    <property type="match status" value="1"/>
</dbReference>
<keyword evidence="2" id="KW-1133">Transmembrane helix</keyword>
<feature type="region of interest" description="Disordered" evidence="1">
    <location>
        <begin position="58"/>
        <end position="77"/>
    </location>
</feature>
<gene>
    <name evidence="4" type="ORF">Cci01nite_34630</name>
</gene>
<keyword evidence="2" id="KW-0472">Membrane</keyword>
<dbReference type="RefSeq" id="WP_239165492.1">
    <property type="nucleotide sequence ID" value="NZ_BONH01000015.1"/>
</dbReference>
<protein>
    <recommendedName>
        <fullName evidence="3">Protein-glutamine gamma-glutamyltransferase-like C-terminal domain-containing protein</fullName>
    </recommendedName>
</protein>
<feature type="domain" description="Protein-glutamine gamma-glutamyltransferase-like C-terminal" evidence="3">
    <location>
        <begin position="110"/>
        <end position="176"/>
    </location>
</feature>
<reference evidence="4 5" key="1">
    <citation type="submission" date="2021-01" db="EMBL/GenBank/DDBJ databases">
        <title>Whole genome shotgun sequence of Catellatospora citrea NBRC 14495.</title>
        <authorList>
            <person name="Komaki H."/>
            <person name="Tamura T."/>
        </authorList>
    </citation>
    <scope>NUCLEOTIDE SEQUENCE [LARGE SCALE GENOMIC DNA]</scope>
    <source>
        <strain evidence="4 5">NBRC 14495</strain>
    </source>
</reference>
<keyword evidence="2" id="KW-0812">Transmembrane</keyword>
<dbReference type="InterPro" id="IPR025403">
    <property type="entry name" value="TgpA-like_C"/>
</dbReference>
<evidence type="ECO:0000313" key="4">
    <source>
        <dbReference type="EMBL" id="GIF98369.1"/>
    </source>
</evidence>
<organism evidence="4 5">
    <name type="scientific">Catellatospora citrea</name>
    <dbReference type="NCBI Taxonomy" id="53366"/>
    <lineage>
        <taxon>Bacteria</taxon>
        <taxon>Bacillati</taxon>
        <taxon>Actinomycetota</taxon>
        <taxon>Actinomycetes</taxon>
        <taxon>Micromonosporales</taxon>
        <taxon>Micromonosporaceae</taxon>
        <taxon>Catellatospora</taxon>
    </lineage>
</organism>
<name>A0A8J3KD06_9ACTN</name>
<dbReference type="EMBL" id="BONH01000015">
    <property type="protein sequence ID" value="GIF98369.1"/>
    <property type="molecule type" value="Genomic_DNA"/>
</dbReference>
<accession>A0A8J3KD06</accession>
<evidence type="ECO:0000313" key="5">
    <source>
        <dbReference type="Proteomes" id="UP000659904"/>
    </source>
</evidence>